<reference evidence="1 2" key="1">
    <citation type="submission" date="2019-06" db="EMBL/GenBank/DDBJ databases">
        <title>Genome of new Rhodobacteraceae sp. SM1903.</title>
        <authorList>
            <person name="Ren X."/>
        </authorList>
    </citation>
    <scope>NUCLEOTIDE SEQUENCE [LARGE SCALE GENOMIC DNA]</scope>
    <source>
        <strain evidence="1 2">SM1903</strain>
    </source>
</reference>
<sequence>MRTTFLAFISMTLAGNIWAPSPAAAHPHVFVDGGIDLQFDGEGRLAALEVTWLYDEFETLYMLSSYALDLNDAGELDEADRLALVRELSIWPDDFDGSAHLTVDGEAVPLDWPEGVDATLEDGRLQKTFTRQLTEPLDLQGGLAEVAFYESTYFFAFSITMPPRMLGNAPDCRAEVAAFDPDAHSDLQDTLSTLGREETPTIPNVGKLFADRVLLTCG</sequence>
<dbReference type="InterPro" id="IPR010412">
    <property type="entry name" value="DUF1007"/>
</dbReference>
<comment type="caution">
    <text evidence="1">The sequence shown here is derived from an EMBL/GenBank/DDBJ whole genome shotgun (WGS) entry which is preliminary data.</text>
</comment>
<evidence type="ECO:0000313" key="2">
    <source>
        <dbReference type="Proteomes" id="UP000314011"/>
    </source>
</evidence>
<accession>A0A5C5GDP4</accession>
<keyword evidence="2" id="KW-1185">Reference proteome</keyword>
<proteinExistence type="predicted"/>
<dbReference type="Proteomes" id="UP000314011">
    <property type="component" value="Unassembled WGS sequence"/>
</dbReference>
<dbReference type="AlphaFoldDB" id="A0A5C5GDP4"/>
<dbReference type="OrthoDB" id="1679673at2"/>
<evidence type="ECO:0000313" key="1">
    <source>
        <dbReference type="EMBL" id="TNY32620.1"/>
    </source>
</evidence>
<gene>
    <name evidence="1" type="ORF">FHY64_04890</name>
</gene>
<dbReference type="RefSeq" id="WP_140193300.1">
    <property type="nucleotide sequence ID" value="NZ_CP065915.1"/>
</dbReference>
<name>A0A5C5GDP4_9RHOB</name>
<protein>
    <submittedName>
        <fullName evidence="1">DUF1007 family protein</fullName>
    </submittedName>
</protein>
<dbReference type="Pfam" id="PF06226">
    <property type="entry name" value="DUF1007"/>
    <property type="match status" value="1"/>
</dbReference>
<organism evidence="1 2">
    <name type="scientific">Pelagovum pacificum</name>
    <dbReference type="NCBI Taxonomy" id="2588711"/>
    <lineage>
        <taxon>Bacteria</taxon>
        <taxon>Pseudomonadati</taxon>
        <taxon>Pseudomonadota</taxon>
        <taxon>Alphaproteobacteria</taxon>
        <taxon>Rhodobacterales</taxon>
        <taxon>Paracoccaceae</taxon>
        <taxon>Pelagovum</taxon>
    </lineage>
</organism>
<dbReference type="EMBL" id="VFFF01000001">
    <property type="protein sequence ID" value="TNY32620.1"/>
    <property type="molecule type" value="Genomic_DNA"/>
</dbReference>